<evidence type="ECO:0000313" key="2">
    <source>
        <dbReference type="Proteomes" id="UP001175001"/>
    </source>
</evidence>
<accession>A0AA39XZ44</accession>
<dbReference type="EMBL" id="JAUJDW010000067">
    <property type="protein sequence ID" value="KAK0642774.1"/>
    <property type="molecule type" value="Genomic_DNA"/>
</dbReference>
<evidence type="ECO:0000313" key="1">
    <source>
        <dbReference type="EMBL" id="KAK0642774.1"/>
    </source>
</evidence>
<protein>
    <submittedName>
        <fullName evidence="1">Uncharacterized protein</fullName>
    </submittedName>
</protein>
<comment type="caution">
    <text evidence="1">The sequence shown here is derived from an EMBL/GenBank/DDBJ whole genome shotgun (WGS) entry which is preliminary data.</text>
</comment>
<proteinExistence type="predicted"/>
<dbReference type="AlphaFoldDB" id="A0AA39XZ44"/>
<gene>
    <name evidence="1" type="ORF">DIS24_g8711</name>
</gene>
<dbReference type="Proteomes" id="UP001175001">
    <property type="component" value="Unassembled WGS sequence"/>
</dbReference>
<keyword evidence="2" id="KW-1185">Reference proteome</keyword>
<name>A0AA39XZ44_9PEZI</name>
<organism evidence="1 2">
    <name type="scientific">Lasiodiplodia hormozganensis</name>
    <dbReference type="NCBI Taxonomy" id="869390"/>
    <lineage>
        <taxon>Eukaryota</taxon>
        <taxon>Fungi</taxon>
        <taxon>Dikarya</taxon>
        <taxon>Ascomycota</taxon>
        <taxon>Pezizomycotina</taxon>
        <taxon>Dothideomycetes</taxon>
        <taxon>Dothideomycetes incertae sedis</taxon>
        <taxon>Botryosphaeriales</taxon>
        <taxon>Botryosphaeriaceae</taxon>
        <taxon>Lasiodiplodia</taxon>
    </lineage>
</organism>
<sequence length="284" mass="30966">MAGTNILLSHLLPGNAVELGRLVLSVHYPEQDFYQPPADSTALDPTNILTQHLHDFQQTLEQTASTGFKTYLSTLLSGGRSTSTGAKISLATASCTTRQLLNSSAHLDRLCATRPARFWLERALRRAQDVFLVTSIKTVVDAAVTDEASRGAEVQGKVQAPLSMAAAGAGVPLPVDGMLDVGVEASRARTEANSASFTAPGEQIFAVQYRKLRFARFKRKEVDDARLEEGNRWKMYLGGRGEEEEEDEQIVGVEVGEELEESDLGRAQYEDVEVGGEKFMYPSA</sequence>
<reference evidence="1" key="1">
    <citation type="submission" date="2023-06" db="EMBL/GenBank/DDBJ databases">
        <title>Multi-omics analyses reveal the molecular pathogenesis toolkit of Lasiodiplodia hormozganensis, a cross-kingdom pathogen.</title>
        <authorList>
            <person name="Felix C."/>
            <person name="Meneses R."/>
            <person name="Goncalves M.F.M."/>
            <person name="Tilleman L."/>
            <person name="Duarte A.S."/>
            <person name="Jorrin-Novo J.V."/>
            <person name="Van De Peer Y."/>
            <person name="Deforce D."/>
            <person name="Van Nieuwerburgh F."/>
            <person name="Esteves A.C."/>
            <person name="Alves A."/>
        </authorList>
    </citation>
    <scope>NUCLEOTIDE SEQUENCE</scope>
    <source>
        <strain evidence="1">CBS 339.90</strain>
    </source>
</reference>